<dbReference type="PANTHER" id="PTHR35333">
    <property type="entry name" value="BETA-LACTAMASE"/>
    <property type="match status" value="1"/>
</dbReference>
<dbReference type="Pfam" id="PF13354">
    <property type="entry name" value="Beta-lactamase2"/>
    <property type="match status" value="1"/>
</dbReference>
<keyword evidence="4" id="KW-0732">Signal</keyword>
<dbReference type="InterPro" id="IPR045155">
    <property type="entry name" value="Beta-lactam_cat"/>
</dbReference>
<name>A0ABT5DF75_9BACT</name>
<evidence type="ECO:0000256" key="3">
    <source>
        <dbReference type="ARBA" id="ARBA00012865"/>
    </source>
</evidence>
<proteinExistence type="inferred from homology"/>
<feature type="signal peptide" evidence="4">
    <location>
        <begin position="1"/>
        <end position="22"/>
    </location>
</feature>
<comment type="caution">
    <text evidence="6">The sequence shown here is derived from an EMBL/GenBank/DDBJ whole genome shotgun (WGS) entry which is preliminary data.</text>
</comment>
<dbReference type="EC" id="3.5.2.6" evidence="3"/>
<dbReference type="PANTHER" id="PTHR35333:SF3">
    <property type="entry name" value="BETA-LACTAMASE-TYPE TRANSPEPTIDASE FOLD CONTAINING PROTEIN"/>
    <property type="match status" value="1"/>
</dbReference>
<dbReference type="EMBL" id="JAQNDM010000002">
    <property type="protein sequence ID" value="MDC0710972.1"/>
    <property type="molecule type" value="Genomic_DNA"/>
</dbReference>
<feature type="chain" id="PRO_5047412440" description="beta-lactamase" evidence="4">
    <location>
        <begin position="23"/>
        <end position="356"/>
    </location>
</feature>
<dbReference type="GO" id="GO:0016787">
    <property type="term" value="F:hydrolase activity"/>
    <property type="evidence" value="ECO:0007669"/>
    <property type="project" value="UniProtKB-KW"/>
</dbReference>
<gene>
    <name evidence="6" type="ORF">POL68_21045</name>
</gene>
<feature type="domain" description="Beta-lactamase class A catalytic" evidence="5">
    <location>
        <begin position="51"/>
        <end position="320"/>
    </location>
</feature>
<dbReference type="RefSeq" id="WP_272140893.1">
    <property type="nucleotide sequence ID" value="NZ_JAQNDM010000002.1"/>
</dbReference>
<evidence type="ECO:0000259" key="5">
    <source>
        <dbReference type="Pfam" id="PF13354"/>
    </source>
</evidence>
<accession>A0ABT5DF75</accession>
<protein>
    <recommendedName>
        <fullName evidence="3">beta-lactamase</fullName>
        <ecNumber evidence="3">3.5.2.6</ecNumber>
    </recommendedName>
</protein>
<dbReference type="Proteomes" id="UP001221838">
    <property type="component" value="Unassembled WGS sequence"/>
</dbReference>
<dbReference type="InterPro" id="IPR000871">
    <property type="entry name" value="Beta-lactam_class-A"/>
</dbReference>
<comment type="similarity">
    <text evidence="2">Belongs to the class-A beta-lactamase family.</text>
</comment>
<keyword evidence="7" id="KW-1185">Reference proteome</keyword>
<evidence type="ECO:0000256" key="2">
    <source>
        <dbReference type="ARBA" id="ARBA00009009"/>
    </source>
</evidence>
<sequence length="356" mass="38702">MTRTVRGFALLLAVLATSSAEALGTPAAPNWTVELNSLVQEAIQGFDGELSLYVLDVASGEEYAYDAERPTYLSSAIKLGVMLEVMHQVDQQQLSWEETLEFTPSTVRDGMHRLHRARPGDVLAISTLLEDMMVDSDNAAADLLIQRVGVDNVKAQLASRGVRTGPVSSLLDERRRIYAKLDPKAQNLSPAQVRALGKHDSLESRAQFLSKVMTPATAWTGKQLDQAFQAFYAENVNSASMRDMGHLLQQVVRCEGLSASSCTRAHALMRACQTGSARISAGLPETAAWAHKTGTQHRRACDMGFVSLPSGRTAVIAACTRNFWHVADAERLFAFLGASIWRTLSAPAAQVSRSAE</sequence>
<keyword evidence="6" id="KW-0378">Hydrolase</keyword>
<evidence type="ECO:0000256" key="1">
    <source>
        <dbReference type="ARBA" id="ARBA00001526"/>
    </source>
</evidence>
<dbReference type="Gene3D" id="3.40.710.10">
    <property type="entry name" value="DD-peptidase/beta-lactamase superfamily"/>
    <property type="match status" value="1"/>
</dbReference>
<evidence type="ECO:0000313" key="7">
    <source>
        <dbReference type="Proteomes" id="UP001221838"/>
    </source>
</evidence>
<dbReference type="InterPro" id="IPR012338">
    <property type="entry name" value="Beta-lactam/transpept-like"/>
</dbReference>
<evidence type="ECO:0000313" key="6">
    <source>
        <dbReference type="EMBL" id="MDC0710972.1"/>
    </source>
</evidence>
<dbReference type="SUPFAM" id="SSF56601">
    <property type="entry name" value="beta-lactamase/transpeptidase-like"/>
    <property type="match status" value="1"/>
</dbReference>
<reference evidence="6 7" key="1">
    <citation type="submission" date="2022-11" db="EMBL/GenBank/DDBJ databases">
        <title>Minimal conservation of predation-associated metabolite biosynthetic gene clusters underscores biosynthetic potential of Myxococcota including descriptions for ten novel species: Archangium lansinium sp. nov., Myxococcus landrumus sp. nov., Nannocystis bai.</title>
        <authorList>
            <person name="Ahearne A."/>
            <person name="Stevens C."/>
            <person name="Dowd S."/>
        </authorList>
    </citation>
    <scope>NUCLEOTIDE SEQUENCE [LARGE SCALE GENOMIC DNA]</scope>
    <source>
        <strain evidence="6 7">NCWAL01</strain>
    </source>
</reference>
<organism evidence="6 7">
    <name type="scientific">Stigmatella ashevillensis</name>
    <dbReference type="NCBI Taxonomy" id="2995309"/>
    <lineage>
        <taxon>Bacteria</taxon>
        <taxon>Pseudomonadati</taxon>
        <taxon>Myxococcota</taxon>
        <taxon>Myxococcia</taxon>
        <taxon>Myxococcales</taxon>
        <taxon>Cystobacterineae</taxon>
        <taxon>Archangiaceae</taxon>
        <taxon>Stigmatella</taxon>
    </lineage>
</organism>
<evidence type="ECO:0000256" key="4">
    <source>
        <dbReference type="SAM" id="SignalP"/>
    </source>
</evidence>
<comment type="catalytic activity">
    <reaction evidence="1">
        <text>a beta-lactam + H2O = a substituted beta-amino acid</text>
        <dbReference type="Rhea" id="RHEA:20401"/>
        <dbReference type="ChEBI" id="CHEBI:15377"/>
        <dbReference type="ChEBI" id="CHEBI:35627"/>
        <dbReference type="ChEBI" id="CHEBI:140347"/>
        <dbReference type="EC" id="3.5.2.6"/>
    </reaction>
</comment>